<evidence type="ECO:0000313" key="1">
    <source>
        <dbReference type="EMBL" id="PVE47622.1"/>
    </source>
</evidence>
<protein>
    <submittedName>
        <fullName evidence="1">Uncharacterized protein</fullName>
    </submittedName>
</protein>
<evidence type="ECO:0000313" key="2">
    <source>
        <dbReference type="Proteomes" id="UP000244810"/>
    </source>
</evidence>
<accession>A0A2T7USJ3</accession>
<dbReference type="OrthoDB" id="3569535at2"/>
<keyword evidence="2" id="KW-1185">Reference proteome</keyword>
<comment type="caution">
    <text evidence="1">The sequence shown here is derived from an EMBL/GenBank/DDBJ whole genome shotgun (WGS) entry which is preliminary data.</text>
</comment>
<organism evidence="1 2">
    <name type="scientific">Pararhodobacter aggregans</name>
    <dbReference type="NCBI Taxonomy" id="404875"/>
    <lineage>
        <taxon>Bacteria</taxon>
        <taxon>Pseudomonadati</taxon>
        <taxon>Pseudomonadota</taxon>
        <taxon>Alphaproteobacteria</taxon>
        <taxon>Rhodobacterales</taxon>
        <taxon>Paracoccaceae</taxon>
        <taxon>Pararhodobacter</taxon>
    </lineage>
</organism>
<proteinExistence type="predicted"/>
<dbReference type="Proteomes" id="UP000244810">
    <property type="component" value="Unassembled WGS sequence"/>
</dbReference>
<dbReference type="Pfam" id="PF21973">
    <property type="entry name" value="DUF6925"/>
    <property type="match status" value="1"/>
</dbReference>
<dbReference type="RefSeq" id="WP_107750994.1">
    <property type="nucleotide sequence ID" value="NZ_QBKF01000003.1"/>
</dbReference>
<reference evidence="1 2" key="1">
    <citation type="journal article" date="2011" name="Syst. Appl. Microbiol.">
        <title>Defluviimonas denitrificans gen. nov., sp. nov., and Pararhodobacter aggregans gen. nov., sp. nov., non-phototrophic Rhodobacteraceae from the biofilter of a marine aquaculture.</title>
        <authorList>
            <person name="Foesel B.U."/>
            <person name="Drake H.L."/>
            <person name="Schramm A."/>
        </authorList>
    </citation>
    <scope>NUCLEOTIDE SEQUENCE [LARGE SCALE GENOMIC DNA]</scope>
    <source>
        <strain evidence="1 2">D1-19</strain>
    </source>
</reference>
<sequence length="336" mass="35984">MNLTATVSLLERHLADPGTGWSMGSFGAIAEFRHDPEEPASAEAMMRVTARGGIRLSLPSELQPVACETLSPRAGRWGQSLMLCLPTEAAAMSGRAVLTELGPDRDALRPEDRGAVLFDMGLAQPQVDFCIRTADPALLAVLRAAAGQSLMAPDNPAMAAILRAHPHRVALTRLGRVEVFQKIGGPDTGGVSPPGPHTHVLPRLLRGGRTHSANQAIPPGLVPCAGLHPPSPFTDGEGREKPYDPEAARGWAWLYDRFGPADLALLKTELMQHLRAGVAPEVLILPEGRDQRRTLRVGLRQAAREGGVDADLLGRWLLMHDGGVEAPEDTPERLGH</sequence>
<name>A0A2T7USJ3_9RHOB</name>
<dbReference type="AlphaFoldDB" id="A0A2T7USJ3"/>
<dbReference type="EMBL" id="QDDR01000004">
    <property type="protein sequence ID" value="PVE47622.1"/>
    <property type="molecule type" value="Genomic_DNA"/>
</dbReference>
<dbReference type="InterPro" id="IPR053838">
    <property type="entry name" value="DUF6925"/>
</dbReference>
<gene>
    <name evidence="1" type="ORF">DDE23_09240</name>
</gene>